<dbReference type="AlphaFoldDB" id="A0A1W1D7B1"/>
<dbReference type="EMBL" id="FPHR01000004">
    <property type="protein sequence ID" value="SFV76501.1"/>
    <property type="molecule type" value="Genomic_DNA"/>
</dbReference>
<proteinExistence type="predicted"/>
<accession>A0A1W1D7B1</accession>
<protein>
    <submittedName>
        <fullName evidence="1">Uncharacterized protein</fullName>
    </submittedName>
</protein>
<name>A0A1W1D7B1_9ZZZZ</name>
<evidence type="ECO:0000313" key="1">
    <source>
        <dbReference type="EMBL" id="SFV76501.1"/>
    </source>
</evidence>
<organism evidence="1">
    <name type="scientific">hydrothermal vent metagenome</name>
    <dbReference type="NCBI Taxonomy" id="652676"/>
    <lineage>
        <taxon>unclassified sequences</taxon>
        <taxon>metagenomes</taxon>
        <taxon>ecological metagenomes</taxon>
    </lineage>
</organism>
<reference evidence="1" key="1">
    <citation type="submission" date="2016-10" db="EMBL/GenBank/DDBJ databases">
        <authorList>
            <person name="de Groot N.N."/>
        </authorList>
    </citation>
    <scope>NUCLEOTIDE SEQUENCE</scope>
</reference>
<gene>
    <name evidence="1" type="ORF">MNB_SUP05-4-230</name>
</gene>
<sequence length="65" mass="7417">MSATDKASGFAITAATALGDVRFKQVNIDHIHTNSVKLYRGNVQYKWEKTENEARKIYVKVKVKF</sequence>